<proteinExistence type="predicted"/>
<comment type="caution">
    <text evidence="1">The sequence shown here is derived from an EMBL/GenBank/DDBJ whole genome shotgun (WGS) entry which is preliminary data.</text>
</comment>
<evidence type="ECO:0000313" key="1">
    <source>
        <dbReference type="EMBL" id="KAK3082108.1"/>
    </source>
</evidence>
<gene>
    <name evidence="1" type="ORF">LTS18_003813</name>
</gene>
<evidence type="ECO:0000313" key="2">
    <source>
        <dbReference type="Proteomes" id="UP001186974"/>
    </source>
</evidence>
<organism evidence="1 2">
    <name type="scientific">Coniosporium uncinatum</name>
    <dbReference type="NCBI Taxonomy" id="93489"/>
    <lineage>
        <taxon>Eukaryota</taxon>
        <taxon>Fungi</taxon>
        <taxon>Dikarya</taxon>
        <taxon>Ascomycota</taxon>
        <taxon>Pezizomycotina</taxon>
        <taxon>Dothideomycetes</taxon>
        <taxon>Dothideomycetes incertae sedis</taxon>
        <taxon>Coniosporium</taxon>
    </lineage>
</organism>
<protein>
    <submittedName>
        <fullName evidence="1">Uncharacterized protein</fullName>
    </submittedName>
</protein>
<reference evidence="1" key="1">
    <citation type="submission" date="2024-09" db="EMBL/GenBank/DDBJ databases">
        <title>Black Yeasts Isolated from many extreme environments.</title>
        <authorList>
            <person name="Coleine C."/>
            <person name="Stajich J.E."/>
            <person name="Selbmann L."/>
        </authorList>
    </citation>
    <scope>NUCLEOTIDE SEQUENCE</scope>
    <source>
        <strain evidence="1">CCFEE 5737</strain>
    </source>
</reference>
<accession>A0ACC3DZT8</accession>
<sequence>MACQYSHQIERRSSGERPIRGGCRLQASGRPMSDVLICSDPAIRGRDIGGTLPQCSPTFNGIVGNGTVGGEPQISSTKVRLINATDTNQGVTVDRDHIYSIDNFSITKRIKTTDEGVLQWYGGEDDQIIHWTADNYLQIPITSSIEMWDKTTMQHIGSHSFGIDRGSLTWIDQHPGTKVWYGTFAYYDRVQRGQQLPYGLTMNTQLCQFDGPLAWNCVRSWIFPEELRAENFSPMSSSGGSFGPDGWLYVTGHDASAAYLIKIPEAGSVLIWVGSVELPDIAGQGVAWDREVKASGASLWGISRESRRLVETKVPS</sequence>
<dbReference type="Proteomes" id="UP001186974">
    <property type="component" value="Unassembled WGS sequence"/>
</dbReference>
<name>A0ACC3DZT8_9PEZI</name>
<keyword evidence="2" id="KW-1185">Reference proteome</keyword>
<dbReference type="EMBL" id="JAWDJW010000009">
    <property type="protein sequence ID" value="KAK3082108.1"/>
    <property type="molecule type" value="Genomic_DNA"/>
</dbReference>